<sequence>MNLSFLHLQLESCLGAQLTPKDVSNSHRLEPREDVVDVLNFFEIPSAYDLDSMGLPQNLNKHHIAIPNHAIPNAGMWQPPIACYIKINSNVALRKERGGGAASTNYKDYST</sequence>
<name>A0AAN9HRD5_CROPI</name>
<protein>
    <submittedName>
        <fullName evidence="1">Uncharacterized protein</fullName>
    </submittedName>
</protein>
<evidence type="ECO:0000313" key="2">
    <source>
        <dbReference type="Proteomes" id="UP001372338"/>
    </source>
</evidence>
<dbReference type="AlphaFoldDB" id="A0AAN9HRD5"/>
<accession>A0AAN9HRD5</accession>
<keyword evidence="2" id="KW-1185">Reference proteome</keyword>
<dbReference type="EMBL" id="JAYWIO010000007">
    <property type="protein sequence ID" value="KAK7251496.1"/>
    <property type="molecule type" value="Genomic_DNA"/>
</dbReference>
<gene>
    <name evidence="1" type="ORF">RIF29_34760</name>
</gene>
<evidence type="ECO:0000313" key="1">
    <source>
        <dbReference type="EMBL" id="KAK7251496.1"/>
    </source>
</evidence>
<comment type="caution">
    <text evidence="1">The sequence shown here is derived from an EMBL/GenBank/DDBJ whole genome shotgun (WGS) entry which is preliminary data.</text>
</comment>
<proteinExistence type="predicted"/>
<reference evidence="1 2" key="1">
    <citation type="submission" date="2024-01" db="EMBL/GenBank/DDBJ databases">
        <title>The genomes of 5 underutilized Papilionoideae crops provide insights into root nodulation and disease resistanc.</title>
        <authorList>
            <person name="Yuan L."/>
        </authorList>
    </citation>
    <scope>NUCLEOTIDE SEQUENCE [LARGE SCALE GENOMIC DNA]</scope>
    <source>
        <strain evidence="1">ZHUSHIDOU_FW_LH</strain>
        <tissue evidence="1">Leaf</tissue>
    </source>
</reference>
<organism evidence="1 2">
    <name type="scientific">Crotalaria pallida</name>
    <name type="common">Smooth rattlebox</name>
    <name type="synonym">Crotalaria striata</name>
    <dbReference type="NCBI Taxonomy" id="3830"/>
    <lineage>
        <taxon>Eukaryota</taxon>
        <taxon>Viridiplantae</taxon>
        <taxon>Streptophyta</taxon>
        <taxon>Embryophyta</taxon>
        <taxon>Tracheophyta</taxon>
        <taxon>Spermatophyta</taxon>
        <taxon>Magnoliopsida</taxon>
        <taxon>eudicotyledons</taxon>
        <taxon>Gunneridae</taxon>
        <taxon>Pentapetalae</taxon>
        <taxon>rosids</taxon>
        <taxon>fabids</taxon>
        <taxon>Fabales</taxon>
        <taxon>Fabaceae</taxon>
        <taxon>Papilionoideae</taxon>
        <taxon>50 kb inversion clade</taxon>
        <taxon>genistoids sensu lato</taxon>
        <taxon>core genistoids</taxon>
        <taxon>Crotalarieae</taxon>
        <taxon>Crotalaria</taxon>
    </lineage>
</organism>
<dbReference type="Proteomes" id="UP001372338">
    <property type="component" value="Unassembled WGS sequence"/>
</dbReference>